<reference evidence="2" key="1">
    <citation type="journal article" date="2019" name="Int. J. Syst. Evol. Microbiol.">
        <title>The Global Catalogue of Microorganisms (GCM) 10K type strain sequencing project: providing services to taxonomists for standard genome sequencing and annotation.</title>
        <authorList>
            <consortium name="The Broad Institute Genomics Platform"/>
            <consortium name="The Broad Institute Genome Sequencing Center for Infectious Disease"/>
            <person name="Wu L."/>
            <person name="Ma J."/>
        </authorList>
    </citation>
    <scope>NUCLEOTIDE SEQUENCE [LARGE SCALE GENOMIC DNA]</scope>
    <source>
        <strain evidence="2">CCUG 56108</strain>
    </source>
</reference>
<dbReference type="RefSeq" id="WP_238208122.1">
    <property type="nucleotide sequence ID" value="NZ_JBHTND010000032.1"/>
</dbReference>
<name>A0ABW3X436_9HYPH</name>
<accession>A0ABW3X436</accession>
<dbReference type="EMBL" id="JBHTND010000032">
    <property type="protein sequence ID" value="MFD1303565.1"/>
    <property type="molecule type" value="Genomic_DNA"/>
</dbReference>
<comment type="caution">
    <text evidence="1">The sequence shown here is derived from an EMBL/GenBank/DDBJ whole genome shotgun (WGS) entry which is preliminary data.</text>
</comment>
<evidence type="ECO:0000313" key="2">
    <source>
        <dbReference type="Proteomes" id="UP001597176"/>
    </source>
</evidence>
<organism evidence="1 2">
    <name type="scientific">Methylobacterium marchantiae</name>
    <dbReference type="NCBI Taxonomy" id="600331"/>
    <lineage>
        <taxon>Bacteria</taxon>
        <taxon>Pseudomonadati</taxon>
        <taxon>Pseudomonadota</taxon>
        <taxon>Alphaproteobacteria</taxon>
        <taxon>Hyphomicrobiales</taxon>
        <taxon>Methylobacteriaceae</taxon>
        <taxon>Methylobacterium</taxon>
    </lineage>
</organism>
<proteinExistence type="predicted"/>
<gene>
    <name evidence="1" type="ORF">ACFQ4G_18490</name>
</gene>
<keyword evidence="2" id="KW-1185">Reference proteome</keyword>
<protein>
    <submittedName>
        <fullName evidence="1">Uncharacterized protein</fullName>
    </submittedName>
</protein>
<dbReference type="Proteomes" id="UP001597176">
    <property type="component" value="Unassembled WGS sequence"/>
</dbReference>
<sequence>MASPLAGSVIPAGASVPAPVFEFRLPCDRLDGCQNPGSSQQPDRRVHPFEGTLGRPCAYRWRPTPSGTRKVRVCY</sequence>
<evidence type="ECO:0000313" key="1">
    <source>
        <dbReference type="EMBL" id="MFD1303565.1"/>
    </source>
</evidence>